<keyword evidence="1" id="KW-0812">Transmembrane</keyword>
<proteinExistence type="predicted"/>
<name>A0A8S5UL06_9CAUD</name>
<keyword evidence="1" id="KW-0472">Membrane</keyword>
<evidence type="ECO:0000313" key="2">
    <source>
        <dbReference type="EMBL" id="DAF95181.1"/>
    </source>
</evidence>
<feature type="transmembrane region" description="Helical" evidence="1">
    <location>
        <begin position="21"/>
        <end position="39"/>
    </location>
</feature>
<dbReference type="EMBL" id="BK016104">
    <property type="protein sequence ID" value="DAF95181.1"/>
    <property type="molecule type" value="Genomic_DNA"/>
</dbReference>
<organism evidence="2">
    <name type="scientific">Siphoviridae sp. ctICF6</name>
    <dbReference type="NCBI Taxonomy" id="2825427"/>
    <lineage>
        <taxon>Viruses</taxon>
        <taxon>Duplodnaviria</taxon>
        <taxon>Heunggongvirae</taxon>
        <taxon>Uroviricota</taxon>
        <taxon>Caudoviricetes</taxon>
    </lineage>
</organism>
<accession>A0A8S5UL06</accession>
<protein>
    <submittedName>
        <fullName evidence="2">Uncharacterized protein</fullName>
    </submittedName>
</protein>
<evidence type="ECO:0000256" key="1">
    <source>
        <dbReference type="SAM" id="Phobius"/>
    </source>
</evidence>
<sequence length="82" mass="9492">MRNHRKKPRKGTRMRDTFLTVARGAIAVMVVIMLAFAWFCEYANTPVHYTTIQTVDEGGFEHDCLVATYKKDMRLDCTHPND</sequence>
<reference evidence="2" key="1">
    <citation type="journal article" date="2021" name="Proc. Natl. Acad. Sci. U.S.A.">
        <title>A Catalog of Tens of Thousands of Viruses from Human Metagenomes Reveals Hidden Associations with Chronic Diseases.</title>
        <authorList>
            <person name="Tisza M.J."/>
            <person name="Buck C.B."/>
        </authorList>
    </citation>
    <scope>NUCLEOTIDE SEQUENCE</scope>
    <source>
        <strain evidence="2">CtICF6</strain>
    </source>
</reference>
<keyword evidence="1" id="KW-1133">Transmembrane helix</keyword>